<dbReference type="Pfam" id="PF01035">
    <property type="entry name" value="DNA_binding_1"/>
    <property type="match status" value="1"/>
</dbReference>
<comment type="caution">
    <text evidence="5">The sequence shown here is derived from an EMBL/GenBank/DDBJ whole genome shotgun (WGS) entry which is preliminary data.</text>
</comment>
<dbReference type="InterPro" id="IPR011089">
    <property type="entry name" value="GmrSD_C"/>
</dbReference>
<keyword evidence="6" id="KW-1185">Reference proteome</keyword>
<evidence type="ECO:0000259" key="2">
    <source>
        <dbReference type="Pfam" id="PF01035"/>
    </source>
</evidence>
<name>A0ABX9Y4Z2_MICCH</name>
<keyword evidence="1" id="KW-0227">DNA damage</keyword>
<evidence type="ECO:0000259" key="4">
    <source>
        <dbReference type="Pfam" id="PF07510"/>
    </source>
</evidence>
<feature type="domain" description="GmrSD restriction endonucleases C-terminal" evidence="4">
    <location>
        <begin position="410"/>
        <end position="551"/>
    </location>
</feature>
<feature type="domain" description="Methylated-DNA-[protein]-cysteine S-methyltransferase DNA binding" evidence="2">
    <location>
        <begin position="578"/>
        <end position="651"/>
    </location>
</feature>
<dbReference type="InterPro" id="IPR004919">
    <property type="entry name" value="GmrSD_N"/>
</dbReference>
<evidence type="ECO:0000259" key="3">
    <source>
        <dbReference type="Pfam" id="PF03235"/>
    </source>
</evidence>
<dbReference type="GeneID" id="91355600"/>
<dbReference type="EMBL" id="QGTA01000198">
    <property type="protein sequence ID" value="RQW91938.1"/>
    <property type="molecule type" value="Genomic_DNA"/>
</dbReference>
<reference evidence="5 6" key="1">
    <citation type="submission" date="2018-05" db="EMBL/GenBank/DDBJ databases">
        <title>Micromonospora from Atacama Desert.</title>
        <authorList>
            <person name="Carro L."/>
            <person name="Goodfellow M."/>
            <person name="Klenk H.-P."/>
        </authorList>
    </citation>
    <scope>NUCLEOTIDE SEQUENCE [LARGE SCALE GENOMIC DNA]</scope>
    <source>
        <strain evidence="5 6">LB41</strain>
    </source>
</reference>
<dbReference type="Proteomes" id="UP000274694">
    <property type="component" value="Unassembled WGS sequence"/>
</dbReference>
<dbReference type="InterPro" id="IPR014048">
    <property type="entry name" value="MethylDNA_cys_MeTrfase_DNA-bd"/>
</dbReference>
<protein>
    <submittedName>
        <fullName evidence="5">DUF262 domain-containing protein</fullName>
    </submittedName>
</protein>
<dbReference type="Pfam" id="PF07510">
    <property type="entry name" value="GmrSD_C"/>
    <property type="match status" value="1"/>
</dbReference>
<sequence>MKANETTVRNLLQGEKQYVVPLYQRRYSWKRKDLAQVWADVMRVTEVSDNATHFLGSVVLAPSPANTPTGVQSWLVVDGQQRLTTLSILLCAIRDHVQESDAQLAAKIDDMYLFNKYASGMERYTLLPTKADRAAWLALVERDPGAGGEDRIGEAYRFFRAALVQADDPDDDHDLIRIEQAVAARLSLVEIAAHPDDNVHRIFESLNYTGQPLTQADLLRNYLFMRLPARGDHVYERHWLPLQELLTDKQLEDLVWLDLVLRGDDRATQEAIYQSQQLRLGQLSGEAAIEEWIIDLHHKARLFRKILKPGEVADPILRRALDRLDRWGAAVVHPIALYVLLAHEARRLSSAEAADALRVVESYLVRRMIAGIASANTNRILMSLVKDLGEQVPSAKAITRALSGVRKKFPTDQYIREAVLVNSFYWLGRGPQRSYVLRCIEEDFEHKEPINFDTAKVTIEHVLPQSLTDEWREMLAPDLEADETVEELHSSLVHTLGNLSLTAYNPKLANDGFEAKKKILRDSGLAMNREIADSPRWGRTEILARGRALADRVLLIWPGPDESAAVTPPSPRWSLMNQALASIPAGRWTSYSDIAEVIGVFHRAVAGRLASVQVPNAHRVLKIDGAISADFRWPDPQRRDDPRTVLEAEGVRFDHAGRAAADQRMTATELAREVGLDTSEDGEGEEPAAA</sequence>
<dbReference type="InterPro" id="IPR036217">
    <property type="entry name" value="MethylDNA_cys_MeTrfase_DNAb"/>
</dbReference>
<dbReference type="SUPFAM" id="SSF46767">
    <property type="entry name" value="Methylated DNA-protein cysteine methyltransferase, C-terminal domain"/>
    <property type="match status" value="1"/>
</dbReference>
<organism evidence="5 6">
    <name type="scientific">Micromonospora chalcea</name>
    <dbReference type="NCBI Taxonomy" id="1874"/>
    <lineage>
        <taxon>Bacteria</taxon>
        <taxon>Bacillati</taxon>
        <taxon>Actinomycetota</taxon>
        <taxon>Actinomycetes</taxon>
        <taxon>Micromonosporales</taxon>
        <taxon>Micromonosporaceae</taxon>
        <taxon>Micromonospora</taxon>
    </lineage>
</organism>
<dbReference type="PANTHER" id="PTHR35149">
    <property type="entry name" value="SLL5132 PROTEIN"/>
    <property type="match status" value="1"/>
</dbReference>
<feature type="domain" description="GmrSD restriction endonucleases N-terminal" evidence="3">
    <location>
        <begin position="9"/>
        <end position="224"/>
    </location>
</feature>
<dbReference type="Pfam" id="PF03235">
    <property type="entry name" value="GmrSD_N"/>
    <property type="match status" value="1"/>
</dbReference>
<proteinExistence type="predicted"/>
<evidence type="ECO:0000313" key="6">
    <source>
        <dbReference type="Proteomes" id="UP000274694"/>
    </source>
</evidence>
<dbReference type="Gene3D" id="1.10.10.10">
    <property type="entry name" value="Winged helix-like DNA-binding domain superfamily/Winged helix DNA-binding domain"/>
    <property type="match status" value="1"/>
</dbReference>
<dbReference type="InterPro" id="IPR036388">
    <property type="entry name" value="WH-like_DNA-bd_sf"/>
</dbReference>
<dbReference type="RefSeq" id="WP_069089725.1">
    <property type="nucleotide sequence ID" value="NZ_CP118233.1"/>
</dbReference>
<evidence type="ECO:0000256" key="1">
    <source>
        <dbReference type="ARBA" id="ARBA00022763"/>
    </source>
</evidence>
<gene>
    <name evidence="5" type="ORF">DLJ60_16035</name>
</gene>
<dbReference type="PANTHER" id="PTHR35149:SF2">
    <property type="entry name" value="DUF262 DOMAIN-CONTAINING PROTEIN"/>
    <property type="match status" value="1"/>
</dbReference>
<evidence type="ECO:0000313" key="5">
    <source>
        <dbReference type="EMBL" id="RQW91938.1"/>
    </source>
</evidence>
<accession>A0ABX9Y4Z2</accession>